<dbReference type="InterPro" id="IPR015422">
    <property type="entry name" value="PyrdxlP-dep_Trfase_small"/>
</dbReference>
<keyword evidence="6" id="KW-0663">Pyridoxal phosphate</keyword>
<evidence type="ECO:0000256" key="2">
    <source>
        <dbReference type="ARBA" id="ARBA00007441"/>
    </source>
</evidence>
<reference evidence="8 9" key="1">
    <citation type="journal article" date="2016" name="Int. J. Syst. Evol. Microbiol.">
        <title>Tessaracoccus flavus sp. nov., isolated from the drainage system of a lindane-producing factory.</title>
        <authorList>
            <person name="Kumari R."/>
            <person name="Singh P."/>
            <person name="Schumann P."/>
            <person name="Lal R."/>
        </authorList>
    </citation>
    <scope>NUCLEOTIDE SEQUENCE [LARGE SCALE GENOMIC DNA]</scope>
    <source>
        <strain evidence="8 9">RP1T</strain>
    </source>
</reference>
<dbReference type="KEGG" id="tfl:RPIT_13545"/>
<comment type="cofactor">
    <cofactor evidence="1">
        <name>pyridoxal 5'-phosphate</name>
        <dbReference type="ChEBI" id="CHEBI:597326"/>
    </cofactor>
</comment>
<dbReference type="FunFam" id="3.40.640.10:FF:000053">
    <property type="entry name" value="Aminotransferase, class I"/>
    <property type="match status" value="1"/>
</dbReference>
<organism evidence="8 9">
    <name type="scientific">Tessaracoccus flavus</name>
    <dbReference type="NCBI Taxonomy" id="1610493"/>
    <lineage>
        <taxon>Bacteria</taxon>
        <taxon>Bacillati</taxon>
        <taxon>Actinomycetota</taxon>
        <taxon>Actinomycetes</taxon>
        <taxon>Propionibacteriales</taxon>
        <taxon>Propionibacteriaceae</taxon>
        <taxon>Tessaracoccus</taxon>
    </lineage>
</organism>
<evidence type="ECO:0000256" key="4">
    <source>
        <dbReference type="ARBA" id="ARBA00022576"/>
    </source>
</evidence>
<keyword evidence="5" id="KW-0808">Transferase</keyword>
<protein>
    <submittedName>
        <fullName evidence="8">GntR family transcriptional regulator</fullName>
    </submittedName>
</protein>
<evidence type="ECO:0000313" key="8">
    <source>
        <dbReference type="EMBL" id="AQP45707.1"/>
    </source>
</evidence>
<dbReference type="SUPFAM" id="SSF53383">
    <property type="entry name" value="PLP-dependent transferases"/>
    <property type="match status" value="1"/>
</dbReference>
<dbReference type="Gene3D" id="3.40.640.10">
    <property type="entry name" value="Type I PLP-dependent aspartate aminotransferase-like (Major domain)"/>
    <property type="match status" value="1"/>
</dbReference>
<evidence type="ECO:0000256" key="1">
    <source>
        <dbReference type="ARBA" id="ARBA00001933"/>
    </source>
</evidence>
<dbReference type="CDD" id="cd00609">
    <property type="entry name" value="AAT_like"/>
    <property type="match status" value="1"/>
</dbReference>
<name>A0A1Q2CHX3_9ACTN</name>
<dbReference type="InterPro" id="IPR015421">
    <property type="entry name" value="PyrdxlP-dep_Trfase_major"/>
</dbReference>
<dbReference type="Gene3D" id="3.90.1150.10">
    <property type="entry name" value="Aspartate Aminotransferase, domain 1"/>
    <property type="match status" value="1"/>
</dbReference>
<dbReference type="GO" id="GO:0030170">
    <property type="term" value="F:pyridoxal phosphate binding"/>
    <property type="evidence" value="ECO:0007669"/>
    <property type="project" value="InterPro"/>
</dbReference>
<dbReference type="PANTHER" id="PTHR42790">
    <property type="entry name" value="AMINOTRANSFERASE"/>
    <property type="match status" value="1"/>
</dbReference>
<dbReference type="PANTHER" id="PTHR42790:SF19">
    <property type="entry name" value="KYNURENINE_ALPHA-AMINOADIPATE AMINOTRANSFERASE, MITOCHONDRIAL"/>
    <property type="match status" value="1"/>
</dbReference>
<dbReference type="GO" id="GO:0008483">
    <property type="term" value="F:transaminase activity"/>
    <property type="evidence" value="ECO:0007669"/>
    <property type="project" value="UniProtKB-KW"/>
</dbReference>
<dbReference type="GO" id="GO:1901605">
    <property type="term" value="P:alpha-amino acid metabolic process"/>
    <property type="evidence" value="ECO:0007669"/>
    <property type="project" value="TreeGrafter"/>
</dbReference>
<sequence>MTVTDHPRYDTRLDRYVDSYAQRTNGMRVSAVRALFAVANRPEIVSLAGGMPNIKDLPLGDIADSMAEMIRTRGTQVMQYGSGQGEPELREQILDVMALEGIVAHPDDLVITAGSQQGLDLVTRIFCDPGDVVLAESPSYVGALGTFLSYQVEVVHVPSDDQGLDPVALVETIARVKAAGKRIKFLYTIPNYNNPSGVTQSARRRLDIVAACRAAGVLVVEDNPYGLLALDAEPIPAMRSAADDVIYLGSFSKTFAPGFRVGWVLAPHAVREKLVLAQESATLCPPVFSQFAISNYLANHDWKGQVVVFRDMYRGRRDAMLSALEEEMPPGTSWTRPAGGFFVWVTLPEGLDSQAMLPRGVDARVAFVPGSAFYADGQGARNVRLSFCFPPAERIEVGVQRFAEVVRRELDMMDIFGVHSPAPIEPHRPAGPGPDLS</sequence>
<dbReference type="STRING" id="1610493.RPIT_13545"/>
<evidence type="ECO:0000259" key="7">
    <source>
        <dbReference type="Pfam" id="PF00155"/>
    </source>
</evidence>
<comment type="subunit">
    <text evidence="3">Homodimer.</text>
</comment>
<dbReference type="AlphaFoldDB" id="A0A1Q2CHX3"/>
<dbReference type="InterPro" id="IPR004839">
    <property type="entry name" value="Aminotransferase_I/II_large"/>
</dbReference>
<dbReference type="EMBL" id="CP019605">
    <property type="protein sequence ID" value="AQP45707.1"/>
    <property type="molecule type" value="Genomic_DNA"/>
</dbReference>
<evidence type="ECO:0000313" key="9">
    <source>
        <dbReference type="Proteomes" id="UP000188324"/>
    </source>
</evidence>
<dbReference type="InterPro" id="IPR015424">
    <property type="entry name" value="PyrdxlP-dep_Trfase"/>
</dbReference>
<feature type="domain" description="Aminotransferase class I/classII large" evidence="7">
    <location>
        <begin position="61"/>
        <end position="401"/>
    </location>
</feature>
<accession>A0A1Q2CHX3</accession>
<dbReference type="Proteomes" id="UP000188324">
    <property type="component" value="Chromosome"/>
</dbReference>
<dbReference type="InterPro" id="IPR050859">
    <property type="entry name" value="Class-I_PLP-dep_aminotransf"/>
</dbReference>
<evidence type="ECO:0000256" key="5">
    <source>
        <dbReference type="ARBA" id="ARBA00022679"/>
    </source>
</evidence>
<comment type="similarity">
    <text evidence="2">Belongs to the class-I pyridoxal-phosphate-dependent aminotransferase family.</text>
</comment>
<gene>
    <name evidence="8" type="ORF">RPIT_13545</name>
</gene>
<keyword evidence="9" id="KW-1185">Reference proteome</keyword>
<evidence type="ECO:0000256" key="3">
    <source>
        <dbReference type="ARBA" id="ARBA00011738"/>
    </source>
</evidence>
<keyword evidence="4" id="KW-0032">Aminotransferase</keyword>
<proteinExistence type="inferred from homology"/>
<dbReference type="OrthoDB" id="199743at2"/>
<evidence type="ECO:0000256" key="6">
    <source>
        <dbReference type="ARBA" id="ARBA00022898"/>
    </source>
</evidence>
<dbReference type="Pfam" id="PF00155">
    <property type="entry name" value="Aminotran_1_2"/>
    <property type="match status" value="1"/>
</dbReference>
<dbReference type="RefSeq" id="WP_077343910.1">
    <property type="nucleotide sequence ID" value="NZ_CP019605.1"/>
</dbReference>